<evidence type="ECO:0000256" key="4">
    <source>
        <dbReference type="SAM" id="MobiDB-lite"/>
    </source>
</evidence>
<dbReference type="OrthoDB" id="509099at2759"/>
<feature type="repeat" description="PPR" evidence="3">
    <location>
        <begin position="758"/>
        <end position="792"/>
    </location>
</feature>
<dbReference type="EMBL" id="CP031041">
    <property type="protein sequence ID" value="QDZ22670.1"/>
    <property type="molecule type" value="Genomic_DNA"/>
</dbReference>
<dbReference type="Pfam" id="PF01535">
    <property type="entry name" value="PPR"/>
    <property type="match status" value="1"/>
</dbReference>
<dbReference type="Gene3D" id="1.25.40.10">
    <property type="entry name" value="Tetratricopeptide repeat domain"/>
    <property type="match status" value="4"/>
</dbReference>
<feature type="repeat" description="PPR" evidence="3">
    <location>
        <begin position="688"/>
        <end position="722"/>
    </location>
</feature>
<dbReference type="Pfam" id="PF17177">
    <property type="entry name" value="PPR_long"/>
    <property type="match status" value="1"/>
</dbReference>
<reference evidence="6 7" key="1">
    <citation type="submission" date="2018-07" db="EMBL/GenBank/DDBJ databases">
        <title>The complete nuclear genome of the prasinophyte Chloropicon primus (CCMP1205).</title>
        <authorList>
            <person name="Pombert J.-F."/>
            <person name="Otis C."/>
            <person name="Turmel M."/>
            <person name="Lemieux C."/>
        </authorList>
    </citation>
    <scope>NUCLEOTIDE SEQUENCE [LARGE SCALE GENOMIC DNA]</scope>
    <source>
        <strain evidence="6 7">CCMP1205</strain>
    </source>
</reference>
<keyword evidence="2" id="KW-0677">Repeat</keyword>
<feature type="repeat" description="PPR" evidence="3">
    <location>
        <begin position="793"/>
        <end position="830"/>
    </location>
</feature>
<feature type="compositionally biased region" description="Acidic residues" evidence="4">
    <location>
        <begin position="1207"/>
        <end position="1240"/>
    </location>
</feature>
<comment type="similarity">
    <text evidence="1">Belongs to the PPR family. P subfamily.</text>
</comment>
<gene>
    <name evidence="6" type="ORF">A3770_08p51880</name>
</gene>
<feature type="region of interest" description="Disordered" evidence="4">
    <location>
        <begin position="599"/>
        <end position="619"/>
    </location>
</feature>
<evidence type="ECO:0000256" key="3">
    <source>
        <dbReference type="PROSITE-ProRule" id="PRU00708"/>
    </source>
</evidence>
<accession>A0A5B8MTC3</accession>
<dbReference type="InterPro" id="IPR033443">
    <property type="entry name" value="PROP1-like_PPR_dom"/>
</dbReference>
<dbReference type="AlphaFoldDB" id="A0A5B8MTC3"/>
<dbReference type="PANTHER" id="PTHR47447:SF17">
    <property type="entry name" value="OS12G0638900 PROTEIN"/>
    <property type="match status" value="1"/>
</dbReference>
<keyword evidence="7" id="KW-1185">Reference proteome</keyword>
<dbReference type="InterPro" id="IPR002885">
    <property type="entry name" value="PPR_rpt"/>
</dbReference>
<feature type="region of interest" description="Disordered" evidence="4">
    <location>
        <begin position="285"/>
        <end position="311"/>
    </location>
</feature>
<evidence type="ECO:0000313" key="6">
    <source>
        <dbReference type="EMBL" id="QDZ22670.1"/>
    </source>
</evidence>
<dbReference type="PROSITE" id="PS51375">
    <property type="entry name" value="PPR"/>
    <property type="match status" value="6"/>
</dbReference>
<feature type="repeat" description="PPR" evidence="3">
    <location>
        <begin position="831"/>
        <end position="865"/>
    </location>
</feature>
<dbReference type="InterPro" id="IPR011990">
    <property type="entry name" value="TPR-like_helical_dom_sf"/>
</dbReference>
<dbReference type="PANTHER" id="PTHR47447">
    <property type="entry name" value="OS03G0856100 PROTEIN"/>
    <property type="match status" value="1"/>
</dbReference>
<feature type="region of interest" description="Disordered" evidence="4">
    <location>
        <begin position="1191"/>
        <end position="1240"/>
    </location>
</feature>
<feature type="repeat" description="PPR" evidence="3">
    <location>
        <begin position="723"/>
        <end position="757"/>
    </location>
</feature>
<evidence type="ECO:0000256" key="1">
    <source>
        <dbReference type="ARBA" id="ARBA00007626"/>
    </source>
</evidence>
<dbReference type="STRING" id="1764295.A0A5B8MTC3"/>
<evidence type="ECO:0000313" key="7">
    <source>
        <dbReference type="Proteomes" id="UP000316726"/>
    </source>
</evidence>
<evidence type="ECO:0000256" key="2">
    <source>
        <dbReference type="ARBA" id="ARBA00022737"/>
    </source>
</evidence>
<dbReference type="Proteomes" id="UP000316726">
    <property type="component" value="Chromosome 8"/>
</dbReference>
<feature type="region of interest" description="Disordered" evidence="4">
    <location>
        <begin position="91"/>
        <end position="140"/>
    </location>
</feature>
<proteinExistence type="inferred from homology"/>
<evidence type="ECO:0000259" key="5">
    <source>
        <dbReference type="Pfam" id="PF17177"/>
    </source>
</evidence>
<dbReference type="NCBIfam" id="TIGR00756">
    <property type="entry name" value="PPR"/>
    <property type="match status" value="4"/>
</dbReference>
<dbReference type="Pfam" id="PF13041">
    <property type="entry name" value="PPR_2"/>
    <property type="match status" value="1"/>
</dbReference>
<organism evidence="6 7">
    <name type="scientific">Chloropicon primus</name>
    <dbReference type="NCBI Taxonomy" id="1764295"/>
    <lineage>
        <taxon>Eukaryota</taxon>
        <taxon>Viridiplantae</taxon>
        <taxon>Chlorophyta</taxon>
        <taxon>Chloropicophyceae</taxon>
        <taxon>Chloropicales</taxon>
        <taxon>Chloropicaceae</taxon>
        <taxon>Chloropicon</taxon>
    </lineage>
</organism>
<feature type="domain" description="PROP1-like PPR" evidence="5">
    <location>
        <begin position="692"/>
        <end position="843"/>
    </location>
</feature>
<name>A0A5B8MTC3_9CHLO</name>
<sequence length="1240" mass="136719">MERCCWGASSSRIAARAAKGRAGRSRRSVTSVTSRLACTSRGVLASGGRLRLKGWSLQGERAGVGDGGGKGWFRETRGGCHVVARAVSERKSSSYSEEGEGSGRRREGSSSTSSSTSRRSRGGGDGKGKWASSGRGGGGSRKGALYSQFLELLGQQTDFGLAAVGAAPGAKAEGTEARGQIMKRKVSKRKKGKNFMEAQRHFFRQCVLQGRLDLAMTYVETLNEERAFAERGMGYQGLLSACVRLSAFDSAIKVHQKQVELTGGSNAFAYSMLISLAGKMAAKTSPRGVAGKQHAPRSKGGAGREGPGSSNPTYIHTYLGNEFQDSGAEEPFPLLDYVSHFFEMSVSESCCNVVVCNAALDAYGRNSLSDEAFRLHARMRGELGIKENTETYNILMQTATRAGKHSMVFELREQMKELGIEPSERTFSILLASVSKLQHLHPRHRAHERKKIPAGQGSGDASESRVADTLLQAGVANWAFSTLEEMKEAGIEVNNHILSALFSACATEGKGINRCTKLLFWYMEKSEGGASIDSAAKGPNVNVWCSFIKLCGACGEVDLAIQVCERYCDKPLSPYVRSSLCAAIAAAGTTAEKMLEDTLESDDDEEKVEEAWDEDNEGAEEQVTYYSRFERYCNKAIKWHNDAHKEYLMEIFMEQDDLDALDALPNAASKAGAESAPRGTDFKRERDETVACNAVIHMCAVCGLVQQAFRAYVDMRRCNLLPDCTTFNSLIWGCSRANQPQRAIKAYEHMQSFGLAPDEVTYGVLMDLYANMKEPDQCMKLFIKMKEEGIMPNIVHYTSLINAYGKAGTQDSVQKSFLIYKMMKTQGIKPTEVTLSCLIDACRRIYDVDRAFQYFVDVCKEGIVPTNGTYHHMLKICYAHGRVDEALALILKTISEEMPDRKKRKETLDALIVALSEERLVDKAISVYERITAKNEFGLFKVGSPSLVALCVSCCEEGYPLEAYSVFKEIRSGLGEGQDEADRGSPSETDMSNVYSALVQSLGSGGQYKDMVEVSKECAEEGHELSVPARVAFVTACCNAQLLHQARQSFLSLTTSTAARGVEGEAPGLFWLEHCLDTEEDREKLKAMFDTLIVSSCRGNMTEFALEAFDVWRSVSWELEKQDSKMGTSLRLSSVTLAFLESCCRKDEALEWRVFDVCAEMRRQQYNKKAVKKELESGAHPKISHHFDETSFAQGRGGFSGNRDYDYDYEQEDGEGDLDYSLSDGDEEGDGDYADYDEYE</sequence>
<feature type="region of interest" description="Disordered" evidence="4">
    <location>
        <begin position="441"/>
        <end position="463"/>
    </location>
</feature>
<feature type="repeat" description="PPR" evidence="3">
    <location>
        <begin position="388"/>
        <end position="422"/>
    </location>
</feature>
<feature type="compositionally biased region" description="Basic residues" evidence="4">
    <location>
        <begin position="441"/>
        <end position="452"/>
    </location>
</feature>
<protein>
    <recommendedName>
        <fullName evidence="5">PROP1-like PPR domain-containing protein</fullName>
    </recommendedName>
</protein>